<reference evidence="6 7" key="1">
    <citation type="submission" date="2017-07" db="EMBL/GenBank/DDBJ databases">
        <title>The Complete Genome of Streptomyces asterosporus-ZSY.</title>
        <authorList>
            <person name="Zhang S."/>
        </authorList>
    </citation>
    <scope>NUCLEOTIDE SEQUENCE [LARGE SCALE GENOMIC DNA]</scope>
    <source>
        <strain evidence="6 7">DSM 41452</strain>
    </source>
</reference>
<dbReference type="Proteomes" id="UP000316215">
    <property type="component" value="Chromosome"/>
</dbReference>
<dbReference type="PANTHER" id="PTHR19848">
    <property type="entry name" value="WD40 REPEAT PROTEIN"/>
    <property type="match status" value="1"/>
</dbReference>
<dbReference type="SUPFAM" id="SSF50978">
    <property type="entry name" value="WD40 repeat-like"/>
    <property type="match status" value="1"/>
</dbReference>
<dbReference type="PANTHER" id="PTHR19848:SF8">
    <property type="entry name" value="F-BOX AND WD REPEAT DOMAIN CONTAINING 7"/>
    <property type="match status" value="1"/>
</dbReference>
<keyword evidence="7" id="KW-1185">Reference proteome</keyword>
<dbReference type="InterPro" id="IPR000719">
    <property type="entry name" value="Prot_kinase_dom"/>
</dbReference>
<feature type="repeat" description="WD" evidence="3">
    <location>
        <begin position="950"/>
        <end position="991"/>
    </location>
</feature>
<dbReference type="PRINTS" id="PR00320">
    <property type="entry name" value="GPROTEINBRPT"/>
</dbReference>
<dbReference type="PROSITE" id="PS50294">
    <property type="entry name" value="WD_REPEATS_REGION"/>
    <property type="match status" value="3"/>
</dbReference>
<evidence type="ECO:0000256" key="3">
    <source>
        <dbReference type="PROSITE-ProRule" id="PRU00221"/>
    </source>
</evidence>
<feature type="domain" description="Protein kinase" evidence="5">
    <location>
        <begin position="39"/>
        <end position="302"/>
    </location>
</feature>
<dbReference type="InterPro" id="IPR011009">
    <property type="entry name" value="Kinase-like_dom_sf"/>
</dbReference>
<feature type="region of interest" description="Disordered" evidence="4">
    <location>
        <begin position="197"/>
        <end position="217"/>
    </location>
</feature>
<feature type="compositionally biased region" description="Basic and acidic residues" evidence="4">
    <location>
        <begin position="1"/>
        <end position="10"/>
    </location>
</feature>
<dbReference type="Gene3D" id="3.30.200.20">
    <property type="entry name" value="Phosphorylase Kinase, domain 1"/>
    <property type="match status" value="1"/>
</dbReference>
<dbReference type="SMART" id="SM00320">
    <property type="entry name" value="WD40"/>
    <property type="match status" value="12"/>
</dbReference>
<evidence type="ECO:0000313" key="6">
    <source>
        <dbReference type="EMBL" id="QDI71678.1"/>
    </source>
</evidence>
<dbReference type="SUPFAM" id="SSF50998">
    <property type="entry name" value="Quinoprotein alcohol dehydrogenase-like"/>
    <property type="match status" value="2"/>
</dbReference>
<proteinExistence type="predicted"/>
<dbReference type="SMART" id="SM00220">
    <property type="entry name" value="S_TKc"/>
    <property type="match status" value="1"/>
</dbReference>
<evidence type="ECO:0000256" key="4">
    <source>
        <dbReference type="SAM" id="MobiDB-lite"/>
    </source>
</evidence>
<gene>
    <name evidence="6" type="ORF">CD934_25610</name>
</gene>
<dbReference type="Gene3D" id="1.10.510.10">
    <property type="entry name" value="Transferase(Phosphotransferase) domain 1"/>
    <property type="match status" value="1"/>
</dbReference>
<evidence type="ECO:0000256" key="2">
    <source>
        <dbReference type="ARBA" id="ARBA00022737"/>
    </source>
</evidence>
<dbReference type="InterPro" id="IPR036322">
    <property type="entry name" value="WD40_repeat_dom_sf"/>
</dbReference>
<feature type="region of interest" description="Disordered" evidence="4">
    <location>
        <begin position="916"/>
        <end position="946"/>
    </location>
</feature>
<dbReference type="GO" id="GO:0004672">
    <property type="term" value="F:protein kinase activity"/>
    <property type="evidence" value="ECO:0007669"/>
    <property type="project" value="InterPro"/>
</dbReference>
<dbReference type="InterPro" id="IPR015943">
    <property type="entry name" value="WD40/YVTN_repeat-like_dom_sf"/>
</dbReference>
<dbReference type="Gene3D" id="2.130.10.10">
    <property type="entry name" value="YVTN repeat-like/Quinoprotein amine dehydrogenase"/>
    <property type="match status" value="5"/>
</dbReference>
<feature type="compositionally biased region" description="Pro residues" evidence="4">
    <location>
        <begin position="19"/>
        <end position="28"/>
    </location>
</feature>
<dbReference type="InterPro" id="IPR001680">
    <property type="entry name" value="WD40_rpt"/>
</dbReference>
<dbReference type="KEGG" id="sast:CD934_25610"/>
<protein>
    <recommendedName>
        <fullName evidence="5">Protein kinase domain-containing protein</fullName>
    </recommendedName>
</protein>
<dbReference type="Gene3D" id="1.25.40.10">
    <property type="entry name" value="Tetratricopeptide repeat domain"/>
    <property type="match status" value="1"/>
</dbReference>
<feature type="repeat" description="WD" evidence="3">
    <location>
        <begin position="992"/>
        <end position="1034"/>
    </location>
</feature>
<dbReference type="PROSITE" id="PS00108">
    <property type="entry name" value="PROTEIN_KINASE_ST"/>
    <property type="match status" value="1"/>
</dbReference>
<dbReference type="CDD" id="cd00200">
    <property type="entry name" value="WD40"/>
    <property type="match status" value="2"/>
</dbReference>
<organism evidence="6 7">
    <name type="scientific">Streptomyces calvus</name>
    <dbReference type="NCBI Taxonomy" id="67282"/>
    <lineage>
        <taxon>Bacteria</taxon>
        <taxon>Bacillati</taxon>
        <taxon>Actinomycetota</taxon>
        <taxon>Actinomycetes</taxon>
        <taxon>Kitasatosporales</taxon>
        <taxon>Streptomycetaceae</taxon>
        <taxon>Streptomyces</taxon>
    </lineage>
</organism>
<keyword evidence="2" id="KW-0677">Repeat</keyword>
<feature type="repeat" description="WD" evidence="3">
    <location>
        <begin position="1096"/>
        <end position="1123"/>
    </location>
</feature>
<feature type="repeat" description="WD" evidence="3">
    <location>
        <begin position="470"/>
        <end position="504"/>
    </location>
</feature>
<dbReference type="InterPro" id="IPR011047">
    <property type="entry name" value="Quinoprotein_ADH-like_sf"/>
</dbReference>
<name>A0A514JYQ3_9ACTN</name>
<evidence type="ECO:0000256" key="1">
    <source>
        <dbReference type="ARBA" id="ARBA00022574"/>
    </source>
</evidence>
<evidence type="ECO:0000259" key="5">
    <source>
        <dbReference type="PROSITE" id="PS50011"/>
    </source>
</evidence>
<dbReference type="Pfam" id="PF00069">
    <property type="entry name" value="Pkinase"/>
    <property type="match status" value="1"/>
</dbReference>
<dbReference type="SUPFAM" id="SSF56112">
    <property type="entry name" value="Protein kinase-like (PK-like)"/>
    <property type="match status" value="1"/>
</dbReference>
<dbReference type="EMBL" id="CP022310">
    <property type="protein sequence ID" value="QDI71678.1"/>
    <property type="molecule type" value="Genomic_DNA"/>
</dbReference>
<dbReference type="AlphaFoldDB" id="A0A514JYQ3"/>
<dbReference type="GO" id="GO:0005524">
    <property type="term" value="F:ATP binding"/>
    <property type="evidence" value="ECO:0007669"/>
    <property type="project" value="InterPro"/>
</dbReference>
<dbReference type="InterPro" id="IPR011990">
    <property type="entry name" value="TPR-like_helical_dom_sf"/>
</dbReference>
<feature type="compositionally biased region" description="Low complexity" evidence="4">
    <location>
        <begin position="925"/>
        <end position="939"/>
    </location>
</feature>
<sequence length="1167" mass="125509">MTGYGGHDDGATLDATGPAPSPAGPPVEWPVGTRLLDTYEITGEPRSGGMGVVYPARHLDWGTAVAVKSPQRHLLSRPADRESFVQEARTWVDLGLHPHICACHYVRTVDDFPRVFAEYVEGGSLDDRMRVEDPPLYRGEEPDVLARILDIAVQTAWGLEYAHARGVVHRDVKPGNVLVGDDGQVRVTDFGLAQAPGAHRGTPRYRSPEQAAGRATGPATDLWSFAAAVLEMFTGGGPWLDGAAAADALADYRATGGRWARVWPVPDRLAGLLARCLAHAPEDRPAGMAEVAAELTAVHEELTGRRYPRQRPAAARLRADELNNRALSLRDLRRAGDAEVLRLLRRALEVDPRHPEASYNLGVLRWRAGEITADDVLRELRSALPGDTGRASTERHERVRRLTALVDAERGATAPAVTIPVVGTTRLAVMRTLPDGRHVLTGHDDGRLTLHETATGRLVRTLGGHAPHQVNAVHVSADGRYAVSTGTDRAVRLWDLSSGACLGGRKRRGPAARVTVAPDIRVMALHRLSDQLDRIRIWRLDGRRRPYVVRAAAEVTADPLFLDECTVLIAESGGDVGVWDWPHGRRLGTLRGHSRSVVLMAADRAGRRVITAAADDEDLTVRVWDVRTGRCTHRLEGHTAPVGALAVAADGRLALTGGDHMARLWDLDTGDCVRTLGGHTGIVDGAAFADGSADLALTTELGGPARVWDLTTGRCLNAFEQDDVPGVWAELTADGRYLLQPGRRKVVVHSLWPRPGAVALQVCRPRSALDASAGDARGTELVARAAREQERGNTAAALALLREARSLPGHERSPELMAAWRRMARDTRPTGLRAAWHSRRLDGDGRVLTDVCVTPDGRFVLSSGHTDDTVWVRDLTTGRRVRRLAGHTGTVLAVRVTPDGRYAVTGGRDRTARVWDLTAPPADPDGPAEGLPADPDGPAEGLPADRHRTLTGHTAAVLAVCVTPDGRRVVTGGSDSTVRVWDLRTQACLHTMTGHHGPVGSVCVTPDGRHALSAGVHDTGVRQWDLSTGRCVRVPETHPAGGPGSMCLTPDGHLVTATRLRSQGGVRVRHLASGRLVRRIDAGTGAVMLRDVHAVPVGDFVVTAGTDNVLRLWEVATGREAGRLEGHGCDVHAVHMTADGQHVLAAGDDGAVHVWDIDWELAGRDPR</sequence>
<dbReference type="PROSITE" id="PS00678">
    <property type="entry name" value="WD_REPEATS_1"/>
    <property type="match status" value="5"/>
</dbReference>
<dbReference type="RefSeq" id="WP_142233255.1">
    <property type="nucleotide sequence ID" value="NZ_CP022310.1"/>
</dbReference>
<dbReference type="Pfam" id="PF00400">
    <property type="entry name" value="WD40"/>
    <property type="match status" value="7"/>
</dbReference>
<feature type="repeat" description="WD" evidence="3">
    <location>
        <begin position="1124"/>
        <end position="1158"/>
    </location>
</feature>
<dbReference type="InterPro" id="IPR019775">
    <property type="entry name" value="WD40_repeat_CS"/>
</dbReference>
<dbReference type="PROSITE" id="PS50082">
    <property type="entry name" value="WD_REPEATS_2"/>
    <property type="match status" value="7"/>
</dbReference>
<feature type="region of interest" description="Disordered" evidence="4">
    <location>
        <begin position="1"/>
        <end position="29"/>
    </location>
</feature>
<dbReference type="InterPro" id="IPR020472">
    <property type="entry name" value="WD40_PAC1"/>
</dbReference>
<dbReference type="CDD" id="cd14014">
    <property type="entry name" value="STKc_PknB_like"/>
    <property type="match status" value="1"/>
</dbReference>
<evidence type="ECO:0000313" key="7">
    <source>
        <dbReference type="Proteomes" id="UP000316215"/>
    </source>
</evidence>
<feature type="repeat" description="WD" evidence="3">
    <location>
        <begin position="884"/>
        <end position="917"/>
    </location>
</feature>
<keyword evidence="1 3" id="KW-0853">WD repeat</keyword>
<accession>A0A514JYQ3</accession>
<dbReference type="PROSITE" id="PS50011">
    <property type="entry name" value="PROTEIN_KINASE_DOM"/>
    <property type="match status" value="1"/>
</dbReference>
<feature type="repeat" description="WD" evidence="3">
    <location>
        <begin position="635"/>
        <end position="675"/>
    </location>
</feature>
<dbReference type="InterPro" id="IPR008271">
    <property type="entry name" value="Ser/Thr_kinase_AS"/>
</dbReference>